<dbReference type="InterPro" id="IPR010241">
    <property type="entry name" value="Fd_pln"/>
</dbReference>
<keyword evidence="3" id="KW-0001">2Fe-2S</keyword>
<evidence type="ECO:0000256" key="3">
    <source>
        <dbReference type="ARBA" id="ARBA00022714"/>
    </source>
</evidence>
<evidence type="ECO:0000256" key="8">
    <source>
        <dbReference type="ARBA" id="ARBA00034078"/>
    </source>
</evidence>
<dbReference type="SUPFAM" id="SSF54292">
    <property type="entry name" value="2Fe-2S ferredoxin-like"/>
    <property type="match status" value="1"/>
</dbReference>
<evidence type="ECO:0000256" key="4">
    <source>
        <dbReference type="ARBA" id="ARBA00022723"/>
    </source>
</evidence>
<name>A0A2U1TXW8_9GAMM</name>
<dbReference type="InterPro" id="IPR006058">
    <property type="entry name" value="2Fe2S_fd_BS"/>
</dbReference>
<dbReference type="GO" id="GO:0051537">
    <property type="term" value="F:2 iron, 2 sulfur cluster binding"/>
    <property type="evidence" value="ECO:0007669"/>
    <property type="project" value="UniProtKB-KW"/>
</dbReference>
<dbReference type="PANTHER" id="PTHR43112">
    <property type="entry name" value="FERREDOXIN"/>
    <property type="match status" value="1"/>
</dbReference>
<reference evidence="10 11" key="1">
    <citation type="submission" date="2018-04" db="EMBL/GenBank/DDBJ databases">
        <title>Brenneria corticis sp.nov.</title>
        <authorList>
            <person name="Li Y."/>
        </authorList>
    </citation>
    <scope>NUCLEOTIDE SEQUENCE [LARGE SCALE GENOMIC DNA]</scope>
    <source>
        <strain evidence="10 11">LMG 27715</strain>
    </source>
</reference>
<feature type="domain" description="2Fe-2S ferredoxin-type" evidence="9">
    <location>
        <begin position="1"/>
        <end position="92"/>
    </location>
</feature>
<dbReference type="Gene3D" id="3.10.20.30">
    <property type="match status" value="1"/>
</dbReference>
<proteinExistence type="inferred from homology"/>
<dbReference type="OrthoDB" id="9806195at2"/>
<dbReference type="PANTHER" id="PTHR43112:SF30">
    <property type="entry name" value="FERREDOXIN-3, CHLOROPLASTIC"/>
    <property type="match status" value="1"/>
</dbReference>
<evidence type="ECO:0000313" key="11">
    <source>
        <dbReference type="Proteomes" id="UP000245138"/>
    </source>
</evidence>
<dbReference type="GO" id="GO:0009055">
    <property type="term" value="F:electron transfer activity"/>
    <property type="evidence" value="ECO:0007669"/>
    <property type="project" value="InterPro"/>
</dbReference>
<dbReference type="EMBL" id="QDKJ01000003">
    <property type="protein sequence ID" value="PWC14224.1"/>
    <property type="molecule type" value="Genomic_DNA"/>
</dbReference>
<dbReference type="InterPro" id="IPR012675">
    <property type="entry name" value="Beta-grasp_dom_sf"/>
</dbReference>
<evidence type="ECO:0000259" key="9">
    <source>
        <dbReference type="PROSITE" id="PS51085"/>
    </source>
</evidence>
<sequence length="118" mass="13102">MAVYRIYDLTTASSFECPDDKCILDAAESAGLDFLPYSCRAGACTTCVALRISGRVDQSDAAFLTEKEKELFVITCVAYPSSDCVIRTGAESLFYDQQRALQQQLTDQEARQSPGFWF</sequence>
<protein>
    <submittedName>
        <fullName evidence="10">Ferredoxin</fullName>
    </submittedName>
</protein>
<evidence type="ECO:0000256" key="1">
    <source>
        <dbReference type="ARBA" id="ARBA00007874"/>
    </source>
</evidence>
<dbReference type="Pfam" id="PF00111">
    <property type="entry name" value="Fer2"/>
    <property type="match status" value="1"/>
</dbReference>
<dbReference type="InterPro" id="IPR036010">
    <property type="entry name" value="2Fe-2S_ferredoxin-like_sf"/>
</dbReference>
<comment type="cofactor">
    <cofactor evidence="8">
        <name>[2Fe-2S] cluster</name>
        <dbReference type="ChEBI" id="CHEBI:190135"/>
    </cofactor>
</comment>
<dbReference type="PROSITE" id="PS00197">
    <property type="entry name" value="2FE2S_FER_1"/>
    <property type="match status" value="1"/>
</dbReference>
<evidence type="ECO:0000256" key="5">
    <source>
        <dbReference type="ARBA" id="ARBA00022982"/>
    </source>
</evidence>
<dbReference type="RefSeq" id="WP_109053223.1">
    <property type="nucleotide sequence ID" value="NZ_QDKJ01000003.1"/>
</dbReference>
<keyword evidence="5" id="KW-0249">Electron transport</keyword>
<organism evidence="10 11">
    <name type="scientific">Brenneria roseae subsp. americana</name>
    <dbReference type="NCBI Taxonomy" id="1508507"/>
    <lineage>
        <taxon>Bacteria</taxon>
        <taxon>Pseudomonadati</taxon>
        <taxon>Pseudomonadota</taxon>
        <taxon>Gammaproteobacteria</taxon>
        <taxon>Enterobacterales</taxon>
        <taxon>Pectobacteriaceae</taxon>
        <taxon>Brenneria</taxon>
    </lineage>
</organism>
<dbReference type="InterPro" id="IPR001041">
    <property type="entry name" value="2Fe-2S_ferredoxin-type"/>
</dbReference>
<keyword evidence="11" id="KW-1185">Reference proteome</keyword>
<comment type="caution">
    <text evidence="10">The sequence shown here is derived from an EMBL/GenBank/DDBJ whole genome shotgun (WGS) entry which is preliminary data.</text>
</comment>
<keyword evidence="7" id="KW-0411">Iron-sulfur</keyword>
<dbReference type="PROSITE" id="PS51085">
    <property type="entry name" value="2FE2S_FER_2"/>
    <property type="match status" value="1"/>
</dbReference>
<evidence type="ECO:0000256" key="7">
    <source>
        <dbReference type="ARBA" id="ARBA00023014"/>
    </source>
</evidence>
<dbReference type="NCBIfam" id="TIGR02008">
    <property type="entry name" value="fdx_plant"/>
    <property type="match status" value="1"/>
</dbReference>
<dbReference type="Proteomes" id="UP000245138">
    <property type="component" value="Unassembled WGS sequence"/>
</dbReference>
<dbReference type="AlphaFoldDB" id="A0A2U1TXW8"/>
<keyword evidence="4" id="KW-0479">Metal-binding</keyword>
<keyword evidence="2" id="KW-0813">Transport</keyword>
<comment type="similarity">
    <text evidence="1">Belongs to the 2Fe2S plant-type ferredoxin family.</text>
</comment>
<evidence type="ECO:0000256" key="2">
    <source>
        <dbReference type="ARBA" id="ARBA00022448"/>
    </source>
</evidence>
<keyword evidence="6" id="KW-0408">Iron</keyword>
<dbReference type="GO" id="GO:0046872">
    <property type="term" value="F:metal ion binding"/>
    <property type="evidence" value="ECO:0007669"/>
    <property type="project" value="UniProtKB-KW"/>
</dbReference>
<accession>A0A2U1TXW8</accession>
<dbReference type="GO" id="GO:0022900">
    <property type="term" value="P:electron transport chain"/>
    <property type="evidence" value="ECO:0007669"/>
    <property type="project" value="InterPro"/>
</dbReference>
<gene>
    <name evidence="10" type="ORF">B4923_04770</name>
</gene>
<evidence type="ECO:0000256" key="6">
    <source>
        <dbReference type="ARBA" id="ARBA00023004"/>
    </source>
</evidence>
<dbReference type="CDD" id="cd00207">
    <property type="entry name" value="fer2"/>
    <property type="match status" value="1"/>
</dbReference>
<evidence type="ECO:0000313" key="10">
    <source>
        <dbReference type="EMBL" id="PWC14224.1"/>
    </source>
</evidence>